<dbReference type="Gene3D" id="2.130.10.10">
    <property type="entry name" value="YVTN repeat-like/Quinoprotein amine dehydrogenase"/>
    <property type="match status" value="4"/>
</dbReference>
<feature type="compositionally biased region" description="Polar residues" evidence="9">
    <location>
        <begin position="1"/>
        <end position="15"/>
    </location>
</feature>
<dbReference type="GO" id="GO:0006364">
    <property type="term" value="P:rRNA processing"/>
    <property type="evidence" value="ECO:0007669"/>
    <property type="project" value="UniProtKB-KW"/>
</dbReference>
<dbReference type="Pfam" id="PF23869">
    <property type="entry name" value="Beta-prop_WDR75_1st"/>
    <property type="match status" value="1"/>
</dbReference>
<evidence type="ECO:0000256" key="8">
    <source>
        <dbReference type="PROSITE-ProRule" id="PRU00221"/>
    </source>
</evidence>
<evidence type="ECO:0000256" key="9">
    <source>
        <dbReference type="SAM" id="MobiDB-lite"/>
    </source>
</evidence>
<feature type="compositionally biased region" description="Basic and acidic residues" evidence="9">
    <location>
        <begin position="16"/>
        <end position="29"/>
    </location>
</feature>
<protein>
    <submittedName>
        <fullName evidence="10">WD40 repeat-like protein</fullName>
    </submittedName>
</protein>
<evidence type="ECO:0000256" key="4">
    <source>
        <dbReference type="ARBA" id="ARBA00022574"/>
    </source>
</evidence>
<dbReference type="GO" id="GO:0032040">
    <property type="term" value="C:small-subunit processome"/>
    <property type="evidence" value="ECO:0007669"/>
    <property type="project" value="InterPro"/>
</dbReference>
<dbReference type="PROSITE" id="PS50082">
    <property type="entry name" value="WD_REPEATS_2"/>
    <property type="match status" value="1"/>
</dbReference>
<dbReference type="AlphaFoldDB" id="A0A6A6VBS0"/>
<keyword evidence="6" id="KW-0804">Transcription</keyword>
<dbReference type="EMBL" id="MU006577">
    <property type="protein sequence ID" value="KAF2746557.1"/>
    <property type="molecule type" value="Genomic_DNA"/>
</dbReference>
<feature type="region of interest" description="Disordered" evidence="9">
    <location>
        <begin position="1"/>
        <end position="45"/>
    </location>
</feature>
<dbReference type="Proteomes" id="UP000799440">
    <property type="component" value="Unassembled WGS sequence"/>
</dbReference>
<evidence type="ECO:0000256" key="2">
    <source>
        <dbReference type="ARBA" id="ARBA00022517"/>
    </source>
</evidence>
<keyword evidence="3" id="KW-0698">rRNA processing</keyword>
<dbReference type="PROSITE" id="PS50294">
    <property type="entry name" value="WD_REPEATS_REGION"/>
    <property type="match status" value="1"/>
</dbReference>
<dbReference type="GO" id="GO:2000234">
    <property type="term" value="P:positive regulation of rRNA processing"/>
    <property type="evidence" value="ECO:0007669"/>
    <property type="project" value="TreeGrafter"/>
</dbReference>
<keyword evidence="7" id="KW-0539">Nucleus</keyword>
<sequence length="946" mass="104397">MNESTSIPEQDQSTVDAHKQEIIKTEGAVKAKPKKSKKKAGSRWSWSPSIGGWFLSQDPVFTSDEKYLLLSSPKALHVYATDTSTLLRTLSKPSSFISAYAVSATNPNHVYTANETGLITLWDWTEGKTVGRWDIGSNVRNISVVRDPATDLDLVYSHESSSSHFVHVHALRTREQGAPTELKPIFKRKAPISGMQVLLDGKIVVIAIQKSVLIGKRTKLGKTALQDYEYVWREFQTAKRVTTFDAHVRTADAEGKTSGEGDHIDLAVGDQDGVISLFEDILSSLNRIEKGRKDASKADTADAELLRPKRLHWHRQAVASVKWSRDGNYLISGGAETVLVLWQLSTGKQQHLPHLTAAIENIVVSPSGASYSVTLANNSVVVLSTTELEAKMNIIGVQSRRVDMEQFPRGSEPSKYPSDIFAPVPMVVNPAKPSQVLFTVPSSQPRHENAGRRPEPYLQTFDVATQHNVSRQALTRNNATDPNMSPEGKRIDEPNVTFIQLSSDGKWLATVDEWTPPRSYMAFLDEGTPEFHEQERDFRREIYLKFWQWDEKSSQWVLESRIDNPHLLEDVGANARILDVVADPSGTGFATIGEDRSLRIWRPKTRTRAGVTVRGADKKGEGLVTWSLHRSLQLPQSLDALHTEQSEPEQSEHTSLLSHRRPQHNHVAFSSDGSLIAAAVSDTETGVIHILDAATATIRRSITELSLARVSALGILHTNLLIITDSLLIWDLVADELIRCIPLSISPSLSPVIHLSINPSSNSFALAQPHFELNATSTVKEAQRYMKPATSVSVYNLTEEKAVWETTVSSFILALVCEKQGRGFVGLDQNCCIRVLEPEVSSAAALPAAGAEEVPVEAAAGVEKMEVEEELEESEEENETAVPGLESLLSGESLLLHAENDKPVVRPEQLQEVFYAGGGLGMLPPVRELFDRVVGLYARKPRTVVA</sequence>
<feature type="compositionally biased region" description="Basic residues" evidence="9">
    <location>
        <begin position="31"/>
        <end position="41"/>
    </location>
</feature>
<dbReference type="InterPro" id="IPR011047">
    <property type="entry name" value="Quinoprotein_ADH-like_sf"/>
</dbReference>
<evidence type="ECO:0000256" key="3">
    <source>
        <dbReference type="ARBA" id="ARBA00022552"/>
    </source>
</evidence>
<keyword evidence="4 8" id="KW-0853">WD repeat</keyword>
<keyword evidence="2" id="KW-0690">Ribosome biogenesis</keyword>
<evidence type="ECO:0000313" key="10">
    <source>
        <dbReference type="EMBL" id="KAF2746557.1"/>
    </source>
</evidence>
<keyword evidence="11" id="KW-1185">Reference proteome</keyword>
<dbReference type="SUPFAM" id="SSF50998">
    <property type="entry name" value="Quinoprotein alcohol dehydrogenase-like"/>
    <property type="match status" value="1"/>
</dbReference>
<feature type="repeat" description="WD" evidence="8">
    <location>
        <begin position="311"/>
        <end position="352"/>
    </location>
</feature>
<evidence type="ECO:0000256" key="6">
    <source>
        <dbReference type="ARBA" id="ARBA00023163"/>
    </source>
</evidence>
<dbReference type="GO" id="GO:0045943">
    <property type="term" value="P:positive regulation of transcription by RNA polymerase I"/>
    <property type="evidence" value="ECO:0007669"/>
    <property type="project" value="InterPro"/>
</dbReference>
<gene>
    <name evidence="10" type="ORF">M011DRAFT_404508</name>
</gene>
<dbReference type="PANTHER" id="PTHR44215:SF1">
    <property type="entry name" value="WD REPEAT-CONTAINING PROTEIN 75"/>
    <property type="match status" value="1"/>
</dbReference>
<dbReference type="OrthoDB" id="4096at2759"/>
<dbReference type="InterPro" id="IPR001680">
    <property type="entry name" value="WD40_rpt"/>
</dbReference>
<dbReference type="PANTHER" id="PTHR44215">
    <property type="entry name" value="WD REPEAT-CONTAINING PROTEIN 75"/>
    <property type="match status" value="1"/>
</dbReference>
<organism evidence="10 11">
    <name type="scientific">Sporormia fimetaria CBS 119925</name>
    <dbReference type="NCBI Taxonomy" id="1340428"/>
    <lineage>
        <taxon>Eukaryota</taxon>
        <taxon>Fungi</taxon>
        <taxon>Dikarya</taxon>
        <taxon>Ascomycota</taxon>
        <taxon>Pezizomycotina</taxon>
        <taxon>Dothideomycetes</taxon>
        <taxon>Pleosporomycetidae</taxon>
        <taxon>Pleosporales</taxon>
        <taxon>Sporormiaceae</taxon>
        <taxon>Sporormia</taxon>
    </lineage>
</organism>
<dbReference type="SUPFAM" id="SSF69322">
    <property type="entry name" value="Tricorn protease domain 2"/>
    <property type="match status" value="1"/>
</dbReference>
<reference evidence="10" key="1">
    <citation type="journal article" date="2020" name="Stud. Mycol.">
        <title>101 Dothideomycetes genomes: a test case for predicting lifestyles and emergence of pathogens.</title>
        <authorList>
            <person name="Haridas S."/>
            <person name="Albert R."/>
            <person name="Binder M."/>
            <person name="Bloem J."/>
            <person name="Labutti K."/>
            <person name="Salamov A."/>
            <person name="Andreopoulos B."/>
            <person name="Baker S."/>
            <person name="Barry K."/>
            <person name="Bills G."/>
            <person name="Bluhm B."/>
            <person name="Cannon C."/>
            <person name="Castanera R."/>
            <person name="Culley D."/>
            <person name="Daum C."/>
            <person name="Ezra D."/>
            <person name="Gonzalez J."/>
            <person name="Henrissat B."/>
            <person name="Kuo A."/>
            <person name="Liang C."/>
            <person name="Lipzen A."/>
            <person name="Lutzoni F."/>
            <person name="Magnuson J."/>
            <person name="Mondo S."/>
            <person name="Nolan M."/>
            <person name="Ohm R."/>
            <person name="Pangilinan J."/>
            <person name="Park H.-J."/>
            <person name="Ramirez L."/>
            <person name="Alfaro M."/>
            <person name="Sun H."/>
            <person name="Tritt A."/>
            <person name="Yoshinaga Y."/>
            <person name="Zwiers L.-H."/>
            <person name="Turgeon B."/>
            <person name="Goodwin S."/>
            <person name="Spatafora J."/>
            <person name="Crous P."/>
            <person name="Grigoriev I."/>
        </authorList>
    </citation>
    <scope>NUCLEOTIDE SEQUENCE</scope>
    <source>
        <strain evidence="10">CBS 119925</strain>
    </source>
</reference>
<evidence type="ECO:0000256" key="5">
    <source>
        <dbReference type="ARBA" id="ARBA00022737"/>
    </source>
</evidence>
<dbReference type="GO" id="GO:0003723">
    <property type="term" value="F:RNA binding"/>
    <property type="evidence" value="ECO:0007669"/>
    <property type="project" value="InterPro"/>
</dbReference>
<dbReference type="InterPro" id="IPR053826">
    <property type="entry name" value="WDR75"/>
</dbReference>
<feature type="region of interest" description="Disordered" evidence="9">
    <location>
        <begin position="642"/>
        <end position="661"/>
    </location>
</feature>
<name>A0A6A6VBS0_9PLEO</name>
<proteinExistence type="predicted"/>
<comment type="subcellular location">
    <subcellularLocation>
        <location evidence="1">Nucleus</location>
        <location evidence="1">Nucleolus</location>
    </subcellularLocation>
</comment>
<keyword evidence="5" id="KW-0677">Repeat</keyword>
<dbReference type="InterPro" id="IPR015943">
    <property type="entry name" value="WD40/YVTN_repeat-like_dom_sf"/>
</dbReference>
<dbReference type="SMART" id="SM00320">
    <property type="entry name" value="WD40"/>
    <property type="match status" value="4"/>
</dbReference>
<evidence type="ECO:0000256" key="1">
    <source>
        <dbReference type="ARBA" id="ARBA00004604"/>
    </source>
</evidence>
<accession>A0A6A6VBS0</accession>
<evidence type="ECO:0000313" key="11">
    <source>
        <dbReference type="Proteomes" id="UP000799440"/>
    </source>
</evidence>
<evidence type="ECO:0000256" key="7">
    <source>
        <dbReference type="ARBA" id="ARBA00023242"/>
    </source>
</evidence>